<keyword evidence="1" id="KW-0812">Transmembrane</keyword>
<evidence type="ECO:0000313" key="2">
    <source>
        <dbReference type="EMBL" id="KAG2577292.1"/>
    </source>
</evidence>
<organism evidence="2 3">
    <name type="scientific">Panicum virgatum</name>
    <name type="common">Blackwell switchgrass</name>
    <dbReference type="NCBI Taxonomy" id="38727"/>
    <lineage>
        <taxon>Eukaryota</taxon>
        <taxon>Viridiplantae</taxon>
        <taxon>Streptophyta</taxon>
        <taxon>Embryophyta</taxon>
        <taxon>Tracheophyta</taxon>
        <taxon>Spermatophyta</taxon>
        <taxon>Magnoliopsida</taxon>
        <taxon>Liliopsida</taxon>
        <taxon>Poales</taxon>
        <taxon>Poaceae</taxon>
        <taxon>PACMAD clade</taxon>
        <taxon>Panicoideae</taxon>
        <taxon>Panicodae</taxon>
        <taxon>Paniceae</taxon>
        <taxon>Panicinae</taxon>
        <taxon>Panicum</taxon>
        <taxon>Panicum sect. Hiantes</taxon>
    </lineage>
</organism>
<keyword evidence="1" id="KW-0472">Membrane</keyword>
<dbReference type="Proteomes" id="UP000823388">
    <property type="component" value="Chromosome 6N"/>
</dbReference>
<accession>A0A8T0QVK3</accession>
<sequence>MLLKILVEGCKVHQGNVHRTLDLLRLLLCLFHLLFVLSGHRSIPLMHGSCFLPVVHQFTSEHAASMLQVGAIIFFVLVKGHLLEGNTILQVLGKYPQACCKKLQVSRKRRLIHASPLAHKKFQHVHYLDAVKQRLLQQTKEASEISMDYVRQPLLLKSPH</sequence>
<protein>
    <submittedName>
        <fullName evidence="2">Uncharacterized protein</fullName>
    </submittedName>
</protein>
<comment type="caution">
    <text evidence="2">The sequence shown here is derived from an EMBL/GenBank/DDBJ whole genome shotgun (WGS) entry which is preliminary data.</text>
</comment>
<name>A0A8T0QVK3_PANVG</name>
<evidence type="ECO:0000256" key="1">
    <source>
        <dbReference type="SAM" id="Phobius"/>
    </source>
</evidence>
<feature type="transmembrane region" description="Helical" evidence="1">
    <location>
        <begin position="63"/>
        <end position="82"/>
    </location>
</feature>
<feature type="transmembrane region" description="Helical" evidence="1">
    <location>
        <begin position="23"/>
        <end position="43"/>
    </location>
</feature>
<gene>
    <name evidence="2" type="ORF">PVAP13_6NG090009</name>
</gene>
<evidence type="ECO:0000313" key="3">
    <source>
        <dbReference type="Proteomes" id="UP000823388"/>
    </source>
</evidence>
<keyword evidence="1" id="KW-1133">Transmembrane helix</keyword>
<reference evidence="2" key="1">
    <citation type="submission" date="2020-05" db="EMBL/GenBank/DDBJ databases">
        <title>WGS assembly of Panicum virgatum.</title>
        <authorList>
            <person name="Lovell J.T."/>
            <person name="Jenkins J."/>
            <person name="Shu S."/>
            <person name="Juenger T.E."/>
            <person name="Schmutz J."/>
        </authorList>
    </citation>
    <scope>NUCLEOTIDE SEQUENCE</scope>
    <source>
        <strain evidence="2">AP13</strain>
    </source>
</reference>
<dbReference type="AlphaFoldDB" id="A0A8T0QVK3"/>
<keyword evidence="3" id="KW-1185">Reference proteome</keyword>
<proteinExistence type="predicted"/>
<dbReference type="EMBL" id="CM029048">
    <property type="protein sequence ID" value="KAG2577292.1"/>
    <property type="molecule type" value="Genomic_DNA"/>
</dbReference>